<proteinExistence type="predicted"/>
<gene>
    <name evidence="2" type="ORF">ASJ35_07775</name>
</gene>
<name>A0A0W7TS52_9FIRM</name>
<dbReference type="Proteomes" id="UP000053433">
    <property type="component" value="Unassembled WGS sequence"/>
</dbReference>
<evidence type="ECO:0000313" key="3">
    <source>
        <dbReference type="Proteomes" id="UP000053433"/>
    </source>
</evidence>
<accession>A0A0W7TS52</accession>
<dbReference type="InterPro" id="IPR028113">
    <property type="entry name" value="DUF4624"/>
</dbReference>
<organism evidence="2 3">
    <name type="scientific">Ruthenibacterium lactatiformans</name>
    <dbReference type="NCBI Taxonomy" id="1550024"/>
    <lineage>
        <taxon>Bacteria</taxon>
        <taxon>Bacillati</taxon>
        <taxon>Bacillota</taxon>
        <taxon>Clostridia</taxon>
        <taxon>Eubacteriales</taxon>
        <taxon>Oscillospiraceae</taxon>
        <taxon>Ruthenibacterium</taxon>
    </lineage>
</organism>
<sequence length="148" mass="16570">MKKILVLCIALISMAALTSCKSSIANANTADGVKIEMQLNENYDDTEPFINEKLFCVSNDLENVTAKCELEMDGEKGILEIKNNKTNEILWSNTWDGAVELTTFSISLDNLKKDDEYAVCFTGTGIKNTIISISFENDYVQEREKPLK</sequence>
<comment type="caution">
    <text evidence="2">The sequence shown here is derived from an EMBL/GenBank/DDBJ whole genome shotgun (WGS) entry which is preliminary data.</text>
</comment>
<dbReference type="AlphaFoldDB" id="A0A0W7TS52"/>
<dbReference type="EMBL" id="LMUA01000008">
    <property type="protein sequence ID" value="KUE76627.1"/>
    <property type="molecule type" value="Genomic_DNA"/>
</dbReference>
<dbReference type="Pfam" id="PF15417">
    <property type="entry name" value="DUF4624"/>
    <property type="match status" value="1"/>
</dbReference>
<reference evidence="2 3" key="1">
    <citation type="submission" date="2015-10" db="EMBL/GenBank/DDBJ databases">
        <title>A novel member of the family Ruminococcaceae isolated from human faeces.</title>
        <authorList>
            <person name="Shkoporov A.N."/>
            <person name="Chaplin A.V."/>
            <person name="Motuzova O.V."/>
            <person name="Kafarskaia L.I."/>
            <person name="Efimov B.A."/>
        </authorList>
    </citation>
    <scope>NUCLEOTIDE SEQUENCE [LARGE SCALE GENOMIC DNA]</scope>
    <source>
        <strain evidence="2 3">668</strain>
    </source>
</reference>
<dbReference type="PROSITE" id="PS51257">
    <property type="entry name" value="PROKAR_LIPOPROTEIN"/>
    <property type="match status" value="1"/>
</dbReference>
<evidence type="ECO:0000256" key="1">
    <source>
        <dbReference type="SAM" id="SignalP"/>
    </source>
</evidence>
<dbReference type="RefSeq" id="WP_016316871.1">
    <property type="nucleotide sequence ID" value="NZ_LMUA01000008.1"/>
</dbReference>
<feature type="chain" id="PRO_5039646916" description="DUF4624 domain-containing lipoprotein" evidence="1">
    <location>
        <begin position="19"/>
        <end position="148"/>
    </location>
</feature>
<evidence type="ECO:0000313" key="2">
    <source>
        <dbReference type="EMBL" id="KUE76627.1"/>
    </source>
</evidence>
<keyword evidence="1" id="KW-0732">Signal</keyword>
<protein>
    <recommendedName>
        <fullName evidence="4">DUF4624 domain-containing lipoprotein</fullName>
    </recommendedName>
</protein>
<evidence type="ECO:0008006" key="4">
    <source>
        <dbReference type="Google" id="ProtNLM"/>
    </source>
</evidence>
<feature type="signal peptide" evidence="1">
    <location>
        <begin position="1"/>
        <end position="18"/>
    </location>
</feature>